<sequence length="952" mass="110830">MSAKLQNQIILYSLDTTAFYSDDEMNLNKELIKHKQSKSDLNKLISSLKEIGSGFNNLLIGYNLMFYLNDTAKLIKRWNACYEKLDKKINKLLECEDSEELNEDQLFFQDYLNFQLDDYFKIDEKSVSLVEVNVDSVLYKNIKFLNEITKQLKQELIVEAIKHKDEVRVLREDALNDSNKITQFESTLTRSIGAKVDDLTTDICIVRAYRYIIFEQLMNRGFKYQNEIYQYMTSSAGNIRNKKSIWIKKSVYDQIENKLMCGLTRDDINKKGGMNLNKYNAYTALCNTSSTPWDNFDISKAIVVPDFKTIINVDVDYIKGDTYEIIPKDNYPVEINHLDGAGMYQPSPDGDNKSFQFRAPFFKGLLIAFPFDKFLGKQKGGSPIVKDVYGKDHDVLKEGIKYIFTASQFKMWKMFMKDDKDKNAWRRYQRAFKKYKCEAAKCKEDTNTFDDKPISYQVLQTLNKMTPEELKEISKYTVDTINKIGNDKEATLELLGAGKSNENKRGFEKALEIYPNLLNDDYSKEVIMEKRRSLIKSAKAGKLMIPGSKRTYIAPDLYAFCEWLFLGMENPKGLLQNGEVSCSLYDDGQKLDALRSPHLYKEHCVRTNKVNKDTKEWFISKNIFTSIHDAISKVLMFDVDGDDSLIVSESLFVSIAERHMLNVRPLQYELGVATQEQITNANIFKGLKSAYSKNSLIGEISNDISKLWASANPDEDSIRRLVFENNSCIDYAKTLWFPERPKEINEQIKKYTKAKLAHFFRFAKDKEKSQVQKIGNGVVDMLVKEKIIPKSNIIFTELAEDIDYKKLMKNTNIEIDQRVIDVFEKINKSKYWDIKNEIKESGDSRKKGELVIYKKFRKELLALGKRQDVVDMLIRYLYDDKQTKNKQSLWFMFGEDIARNLLYNIKGIVECIECKDLIEKPRQRQIRCDKCQDLYKKEKDKIRKQKNKKISA</sequence>
<evidence type="ECO:0000313" key="2">
    <source>
        <dbReference type="Proteomes" id="UP000234950"/>
    </source>
</evidence>
<name>A0A2N5HEV7_9BACI</name>
<gene>
    <name evidence="1" type="ORF">CVD27_12855</name>
</gene>
<keyword evidence="2" id="KW-1185">Reference proteome</keyword>
<protein>
    <submittedName>
        <fullName evidence="1">Uncharacterized protein</fullName>
    </submittedName>
</protein>
<reference evidence="1 2" key="1">
    <citation type="submission" date="2017-11" db="EMBL/GenBank/DDBJ databases">
        <title>Comparitive Functional Genomics of Dry Heat Resistant strains isolated from the Viking Spacecraft.</title>
        <authorList>
            <person name="Seuylemezian A."/>
            <person name="Cooper K."/>
            <person name="Vaishampayan P."/>
        </authorList>
    </citation>
    <scope>NUCLEOTIDE SEQUENCE [LARGE SCALE GENOMIC DNA]</scope>
    <source>
        <strain evidence="1 2">V32-6</strain>
    </source>
</reference>
<proteinExistence type="predicted"/>
<dbReference type="OrthoDB" id="1891855at2"/>
<accession>A0A2N5HEV7</accession>
<evidence type="ECO:0000313" key="1">
    <source>
        <dbReference type="EMBL" id="PLS04042.1"/>
    </source>
</evidence>
<comment type="caution">
    <text evidence="1">The sequence shown here is derived from an EMBL/GenBank/DDBJ whole genome shotgun (WGS) entry which is preliminary data.</text>
</comment>
<dbReference type="RefSeq" id="WP_101648306.1">
    <property type="nucleotide sequence ID" value="NZ_PGVE01000048.1"/>
</dbReference>
<dbReference type="EMBL" id="PGVE01000048">
    <property type="protein sequence ID" value="PLS04042.1"/>
    <property type="molecule type" value="Genomic_DNA"/>
</dbReference>
<dbReference type="AlphaFoldDB" id="A0A2N5HEV7"/>
<organism evidence="1 2">
    <name type="scientific">Neobacillus cucumis</name>
    <dbReference type="NCBI Taxonomy" id="1740721"/>
    <lineage>
        <taxon>Bacteria</taxon>
        <taxon>Bacillati</taxon>
        <taxon>Bacillota</taxon>
        <taxon>Bacilli</taxon>
        <taxon>Bacillales</taxon>
        <taxon>Bacillaceae</taxon>
        <taxon>Neobacillus</taxon>
    </lineage>
</organism>
<dbReference type="Proteomes" id="UP000234950">
    <property type="component" value="Unassembled WGS sequence"/>
</dbReference>